<keyword evidence="5" id="KW-0539">Nucleus</keyword>
<dbReference type="SUPFAM" id="SSF48371">
    <property type="entry name" value="ARM repeat"/>
    <property type="match status" value="1"/>
</dbReference>
<organism evidence="8">
    <name type="scientific">Clastoptera arizonana</name>
    <name type="common">Arizona spittle bug</name>
    <dbReference type="NCBI Taxonomy" id="38151"/>
    <lineage>
        <taxon>Eukaryota</taxon>
        <taxon>Metazoa</taxon>
        <taxon>Ecdysozoa</taxon>
        <taxon>Arthropoda</taxon>
        <taxon>Hexapoda</taxon>
        <taxon>Insecta</taxon>
        <taxon>Pterygota</taxon>
        <taxon>Neoptera</taxon>
        <taxon>Paraneoptera</taxon>
        <taxon>Hemiptera</taxon>
        <taxon>Auchenorrhyncha</taxon>
        <taxon>Cercopoidea</taxon>
        <taxon>Clastopteridae</taxon>
        <taxon>Clastoptera</taxon>
    </lineage>
</organism>
<dbReference type="PANTHER" id="PTHR12694:SF8">
    <property type="entry name" value="TRANSCRIPTION INITIATION FACTOR IIA SUBUNIT 1"/>
    <property type="match status" value="1"/>
</dbReference>
<dbReference type="AlphaFoldDB" id="A0A1B6DRZ6"/>
<name>A0A1B6DRZ6_9HEMI</name>
<evidence type="ECO:0000313" key="7">
    <source>
        <dbReference type="EMBL" id="JAS14479.1"/>
    </source>
</evidence>
<dbReference type="InterPro" id="IPR009088">
    <property type="entry name" value="TFIIA_b-brl"/>
</dbReference>
<comment type="similarity">
    <text evidence="2">Belongs to the TFIIA subunit 1 family.</text>
</comment>
<keyword evidence="4" id="KW-0804">Transcription</keyword>
<dbReference type="Gene3D" id="2.30.18.10">
    <property type="entry name" value="Transcription factor IIA (TFIIA), beta-barrel domain"/>
    <property type="match status" value="1"/>
</dbReference>
<dbReference type="SUPFAM" id="SSF47396">
    <property type="entry name" value="Transcription factor IIA (TFIIA), alpha-helical domain"/>
    <property type="match status" value="1"/>
</dbReference>
<feature type="compositionally biased region" description="Acidic residues" evidence="6">
    <location>
        <begin position="229"/>
        <end position="284"/>
    </location>
</feature>
<protein>
    <recommendedName>
        <fullName evidence="9">Transcription initiation factor IIA subunit 1</fullName>
    </recommendedName>
</protein>
<sequence length="331" mass="36289">MSLSQNSVIKLYTSVIEDVISGVRDAFIDEGVDEQVLQELKQIWESKIVTSKALEVNSDPPEPQPPLKDINRGIGKLGTSSINATYGGQIVNNHTQAGQPVTNTQTVQDFTKVVPIQITLPQQNAPNAPPRVLTIHVPPSALEGNVLHSVLTGPVIAATMALPVHLASSLLQSHVTASLQGQSSSAPIHVPNASHNVAHLNNTDNSVQNRQPFNHQNQVTQLDGHHDTSDDEEEDEEEENDDDDDEEDIDDKEDDEEAENDGGAEEEPLNSGDDVSEEDPTDLFDTDNVVVCQYDKITRSRNKWKFHLKDGIMNLSGKDFVFQKANGDAEW</sequence>
<evidence type="ECO:0000256" key="1">
    <source>
        <dbReference type="ARBA" id="ARBA00004123"/>
    </source>
</evidence>
<dbReference type="FunFam" id="2.30.18.10:FF:000002">
    <property type="entry name" value="Transcription initiation factor IIA subunit 1"/>
    <property type="match status" value="1"/>
</dbReference>
<dbReference type="CDD" id="cd07976">
    <property type="entry name" value="TFIIA_alpha_beta_like"/>
    <property type="match status" value="2"/>
</dbReference>
<dbReference type="SUPFAM" id="SSF50784">
    <property type="entry name" value="Transcription factor IIA (TFIIA), beta-barrel domain"/>
    <property type="match status" value="1"/>
</dbReference>
<dbReference type="Pfam" id="PF03153">
    <property type="entry name" value="TFIIA"/>
    <property type="match status" value="2"/>
</dbReference>
<dbReference type="Gene3D" id="1.10.287.100">
    <property type="match status" value="1"/>
</dbReference>
<accession>A0A1B6DRZ6</accession>
<evidence type="ECO:0000256" key="2">
    <source>
        <dbReference type="ARBA" id="ARBA00010059"/>
    </source>
</evidence>
<evidence type="ECO:0000256" key="3">
    <source>
        <dbReference type="ARBA" id="ARBA00023015"/>
    </source>
</evidence>
<evidence type="ECO:0000256" key="6">
    <source>
        <dbReference type="SAM" id="MobiDB-lite"/>
    </source>
</evidence>
<reference evidence="8" key="1">
    <citation type="submission" date="2015-12" db="EMBL/GenBank/DDBJ databases">
        <title>De novo transcriptome assembly of four potential Pierce s Disease insect vectors from Arizona vineyards.</title>
        <authorList>
            <person name="Tassone E.E."/>
        </authorList>
    </citation>
    <scope>NUCLEOTIDE SEQUENCE</scope>
</reference>
<proteinExistence type="inferred from homology"/>
<dbReference type="EMBL" id="GEDC01022819">
    <property type="protein sequence ID" value="JAS14479.1"/>
    <property type="molecule type" value="Transcribed_RNA"/>
</dbReference>
<gene>
    <name evidence="7" type="ORF">g.14952</name>
    <name evidence="8" type="ORF">g.14953</name>
</gene>
<feature type="region of interest" description="Disordered" evidence="6">
    <location>
        <begin position="215"/>
        <end position="284"/>
    </location>
</feature>
<dbReference type="InterPro" id="IPR004855">
    <property type="entry name" value="TFIIA_asu/bsu"/>
</dbReference>
<dbReference type="SMART" id="SM01371">
    <property type="entry name" value="TFIIA"/>
    <property type="match status" value="1"/>
</dbReference>
<dbReference type="FunFam" id="1.10.287.100:FF:000001">
    <property type="entry name" value="Transcription initiation factor IIA subunit"/>
    <property type="match status" value="1"/>
</dbReference>
<comment type="subcellular location">
    <subcellularLocation>
        <location evidence="1">Nucleus</location>
    </subcellularLocation>
</comment>
<evidence type="ECO:0000256" key="5">
    <source>
        <dbReference type="ARBA" id="ARBA00023242"/>
    </source>
</evidence>
<evidence type="ECO:0000313" key="8">
    <source>
        <dbReference type="EMBL" id="JAS28457.1"/>
    </source>
</evidence>
<evidence type="ECO:0008006" key="9">
    <source>
        <dbReference type="Google" id="ProtNLM"/>
    </source>
</evidence>
<dbReference type="GO" id="GO:0005672">
    <property type="term" value="C:transcription factor TFIIA complex"/>
    <property type="evidence" value="ECO:0007669"/>
    <property type="project" value="InterPro"/>
</dbReference>
<dbReference type="EMBL" id="GEDC01008841">
    <property type="protein sequence ID" value="JAS28457.1"/>
    <property type="molecule type" value="Transcribed_RNA"/>
</dbReference>
<dbReference type="GO" id="GO:0006367">
    <property type="term" value="P:transcription initiation at RNA polymerase II promoter"/>
    <property type="evidence" value="ECO:0007669"/>
    <property type="project" value="InterPro"/>
</dbReference>
<keyword evidence="3" id="KW-0805">Transcription regulation</keyword>
<dbReference type="InterPro" id="IPR016024">
    <property type="entry name" value="ARM-type_fold"/>
</dbReference>
<evidence type="ECO:0000256" key="4">
    <source>
        <dbReference type="ARBA" id="ARBA00023163"/>
    </source>
</evidence>
<dbReference type="PANTHER" id="PTHR12694">
    <property type="entry name" value="TRANSCRIPTION INITIATION FACTOR IIA SUBUNIT 1"/>
    <property type="match status" value="1"/>
</dbReference>